<reference evidence="1 2" key="2">
    <citation type="submission" date="2018-11" db="EMBL/GenBank/DDBJ databases">
        <authorList>
            <consortium name="Pathogen Informatics"/>
        </authorList>
    </citation>
    <scope>NUCLEOTIDE SEQUENCE [LARGE SCALE GENOMIC DNA]</scope>
    <source>
        <strain evidence="1 2">Egypt</strain>
    </source>
</reference>
<dbReference type="AlphaFoldDB" id="A0A183B203"/>
<accession>A0A183B203</accession>
<evidence type="ECO:0000313" key="1">
    <source>
        <dbReference type="EMBL" id="VDP90510.1"/>
    </source>
</evidence>
<keyword evidence="2" id="KW-1185">Reference proteome</keyword>
<dbReference type="Gene3D" id="1.25.10.10">
    <property type="entry name" value="Leucine-rich Repeat Variant"/>
    <property type="match status" value="1"/>
</dbReference>
<evidence type="ECO:0000313" key="3">
    <source>
        <dbReference type="WBParaSite" id="ECPE_0001327701-mRNA-1"/>
    </source>
</evidence>
<sequence length="358" mass="39616">MLGSDTYNNIESIWLDSHNCGRLPSANIQLARRLTSGIFRTTNNEQPIDRRVSNITYSNISHPQTKRFTSMSNGKIDIKLLRFEDISLFLCRASFEILMAVVHRDSQGVAQPQLNLLFLAEELKENVARNLSTTSGWKQIFGWSSCCDSTSWVSEIKRLTENRTFLGLLGIIKMFSADLNFNVVLCSLDVAAVLLNPLYSFGKSCELKGGLCDQLHTNESHFAWLVTSFLCLLFNGFSDGKLVVRVAATKLALLLARLPGAPMLIIRHFCGLVASSAADHLEQSEKNIRLLKSANVSQNSRLVQEAIDLVTTLLLTLPSADFNISEVCQMVVKPGLLDENPLVSYLASGTSFYPSCAS</sequence>
<gene>
    <name evidence="1" type="ORF">ECPE_LOCUS13238</name>
</gene>
<dbReference type="WBParaSite" id="ECPE_0001327701-mRNA-1">
    <property type="protein sequence ID" value="ECPE_0001327701-mRNA-1"/>
    <property type="gene ID" value="ECPE_0001327701"/>
</dbReference>
<reference evidence="3" key="1">
    <citation type="submission" date="2016-06" db="UniProtKB">
        <authorList>
            <consortium name="WormBaseParasite"/>
        </authorList>
    </citation>
    <scope>IDENTIFICATION</scope>
</reference>
<evidence type="ECO:0000313" key="2">
    <source>
        <dbReference type="Proteomes" id="UP000272942"/>
    </source>
</evidence>
<protein>
    <submittedName>
        <fullName evidence="3">ARM repeat superfamily protein</fullName>
    </submittedName>
</protein>
<dbReference type="Proteomes" id="UP000272942">
    <property type="component" value="Unassembled WGS sequence"/>
</dbReference>
<dbReference type="EMBL" id="UZAN01054627">
    <property type="protein sequence ID" value="VDP90510.1"/>
    <property type="molecule type" value="Genomic_DNA"/>
</dbReference>
<dbReference type="OrthoDB" id="6276821at2759"/>
<dbReference type="InterPro" id="IPR011989">
    <property type="entry name" value="ARM-like"/>
</dbReference>
<proteinExistence type="predicted"/>
<organism evidence="3">
    <name type="scientific">Echinostoma caproni</name>
    <dbReference type="NCBI Taxonomy" id="27848"/>
    <lineage>
        <taxon>Eukaryota</taxon>
        <taxon>Metazoa</taxon>
        <taxon>Spiralia</taxon>
        <taxon>Lophotrochozoa</taxon>
        <taxon>Platyhelminthes</taxon>
        <taxon>Trematoda</taxon>
        <taxon>Digenea</taxon>
        <taxon>Plagiorchiida</taxon>
        <taxon>Echinostomata</taxon>
        <taxon>Echinostomatoidea</taxon>
        <taxon>Echinostomatidae</taxon>
        <taxon>Echinostoma</taxon>
    </lineage>
</organism>
<name>A0A183B203_9TREM</name>